<proteinExistence type="predicted"/>
<feature type="signal peptide" evidence="1">
    <location>
        <begin position="1"/>
        <end position="21"/>
    </location>
</feature>
<dbReference type="OrthoDB" id="7596780at2"/>
<dbReference type="AlphaFoldDB" id="A0A059FJT7"/>
<dbReference type="eggNOG" id="ENOG5032UVT">
    <property type="taxonomic scope" value="Bacteria"/>
</dbReference>
<dbReference type="RefSeq" id="WP_035576791.1">
    <property type="nucleotide sequence ID" value="NZ_ARYJ01000001.1"/>
</dbReference>
<dbReference type="PATRIC" id="fig|1280952.3.peg.22"/>
<evidence type="ECO:0008006" key="4">
    <source>
        <dbReference type="Google" id="ProtNLM"/>
    </source>
</evidence>
<organism evidence="2 3">
    <name type="scientific">Hyphomonas jannaschiana VP2</name>
    <dbReference type="NCBI Taxonomy" id="1280952"/>
    <lineage>
        <taxon>Bacteria</taxon>
        <taxon>Pseudomonadati</taxon>
        <taxon>Pseudomonadota</taxon>
        <taxon>Alphaproteobacteria</taxon>
        <taxon>Hyphomonadales</taxon>
        <taxon>Hyphomonadaceae</taxon>
        <taxon>Hyphomonas</taxon>
    </lineage>
</organism>
<protein>
    <recommendedName>
        <fullName evidence="4">Lipoprotein</fullName>
    </recommendedName>
</protein>
<dbReference type="STRING" id="1280952.HJA_00110"/>
<comment type="caution">
    <text evidence="2">The sequence shown here is derived from an EMBL/GenBank/DDBJ whole genome shotgun (WGS) entry which is preliminary data.</text>
</comment>
<sequence>MKRPITLIAAAITLATLPALAEDVSTSDVYACKDIATDAERLACYDTAVGRLKAAEEAGEVKTFTRKEVEEVKRDSFGFSIPSLPKLAFGNKDENGKSKSDELKEVTFPIRSISGKRRALVITLENGQVWEQIDDKGVNPRGQKEARIYQAALGSYKMKLDGGLAFRAKRVK</sequence>
<evidence type="ECO:0000313" key="3">
    <source>
        <dbReference type="Proteomes" id="UP000024816"/>
    </source>
</evidence>
<keyword evidence="1" id="KW-0732">Signal</keyword>
<evidence type="ECO:0000256" key="1">
    <source>
        <dbReference type="SAM" id="SignalP"/>
    </source>
</evidence>
<keyword evidence="3" id="KW-1185">Reference proteome</keyword>
<reference evidence="2 3" key="1">
    <citation type="journal article" date="2014" name="Antonie Van Leeuwenhoek">
        <title>Hyphomonas beringensis sp. nov. and Hyphomonas chukchiensis sp. nov., isolated from surface seawater of the Bering Sea and Chukchi Sea.</title>
        <authorList>
            <person name="Li C."/>
            <person name="Lai Q."/>
            <person name="Li G."/>
            <person name="Dong C."/>
            <person name="Wang J."/>
            <person name="Liao Y."/>
            <person name="Shao Z."/>
        </authorList>
    </citation>
    <scope>NUCLEOTIDE SEQUENCE [LARGE SCALE GENOMIC DNA]</scope>
    <source>
        <strain evidence="2 3">VP2</strain>
    </source>
</reference>
<accession>A0A059FJT7</accession>
<dbReference type="Proteomes" id="UP000024816">
    <property type="component" value="Unassembled WGS sequence"/>
</dbReference>
<feature type="chain" id="PRO_5001578163" description="Lipoprotein" evidence="1">
    <location>
        <begin position="22"/>
        <end position="172"/>
    </location>
</feature>
<name>A0A059FJT7_9PROT</name>
<gene>
    <name evidence="2" type="ORF">HJA_00110</name>
</gene>
<evidence type="ECO:0000313" key="2">
    <source>
        <dbReference type="EMBL" id="KCZ90894.1"/>
    </source>
</evidence>
<dbReference type="EMBL" id="ARYJ01000001">
    <property type="protein sequence ID" value="KCZ90894.1"/>
    <property type="molecule type" value="Genomic_DNA"/>
</dbReference>